<protein>
    <submittedName>
        <fullName evidence="1">Uncharacterized protein</fullName>
    </submittedName>
</protein>
<dbReference type="Proteomes" id="UP001144297">
    <property type="component" value="Unassembled WGS sequence"/>
</dbReference>
<organism evidence="1 2">
    <name type="scientific">Thermodesulfovibrio yellowstonii</name>
    <dbReference type="NCBI Taxonomy" id="28262"/>
    <lineage>
        <taxon>Bacteria</taxon>
        <taxon>Pseudomonadati</taxon>
        <taxon>Nitrospirota</taxon>
        <taxon>Thermodesulfovibrionia</taxon>
        <taxon>Thermodesulfovibrionales</taxon>
        <taxon>Thermodesulfovibrionaceae</taxon>
        <taxon>Thermodesulfovibrio</taxon>
    </lineage>
</organism>
<dbReference type="AlphaFoldDB" id="A0A9W6GHL4"/>
<proteinExistence type="predicted"/>
<name>A0A9W6GHL4_9BACT</name>
<keyword evidence="2" id="KW-1185">Reference proteome</keyword>
<comment type="caution">
    <text evidence="1">The sequence shown here is derived from an EMBL/GenBank/DDBJ whole genome shotgun (WGS) entry which is preliminary data.</text>
</comment>
<gene>
    <name evidence="1" type="ORF">TISLANDTSLP1_18500</name>
</gene>
<evidence type="ECO:0000313" key="2">
    <source>
        <dbReference type="Proteomes" id="UP001144297"/>
    </source>
</evidence>
<sequence>MFETLYVILIDDARLFLAPPPYPHKFKNWPSVKEIVNIVPDNKEIIIFEDVIYIYNTEYNTKIRSFFQEEVTDRWKQYGKDNKASFVNGLKIMIRGIINGKFV</sequence>
<reference evidence="1" key="1">
    <citation type="submission" date="2022-12" db="EMBL/GenBank/DDBJ databases">
        <title>Reference genome sequencing for broad-spectrum identification of bacterial and archaeal isolates by mass spectrometry.</title>
        <authorList>
            <person name="Sekiguchi Y."/>
            <person name="Tourlousse D.M."/>
        </authorList>
    </citation>
    <scope>NUCLEOTIDE SEQUENCE</scope>
    <source>
        <strain evidence="1">TSL-P1</strain>
    </source>
</reference>
<evidence type="ECO:0000313" key="1">
    <source>
        <dbReference type="EMBL" id="GLI54157.1"/>
    </source>
</evidence>
<accession>A0A9W6GHL4</accession>
<dbReference type="EMBL" id="BSDX01000001">
    <property type="protein sequence ID" value="GLI54157.1"/>
    <property type="molecule type" value="Genomic_DNA"/>
</dbReference>